<evidence type="ECO:0000313" key="1">
    <source>
        <dbReference type="EMBL" id="VFU39250.1"/>
    </source>
</evidence>
<name>A0A6N2LEH2_SALVM</name>
<protein>
    <submittedName>
        <fullName evidence="1">Uncharacterized protein</fullName>
    </submittedName>
</protein>
<organism evidence="1">
    <name type="scientific">Salix viminalis</name>
    <name type="common">Common osier</name>
    <name type="synonym">Basket willow</name>
    <dbReference type="NCBI Taxonomy" id="40686"/>
    <lineage>
        <taxon>Eukaryota</taxon>
        <taxon>Viridiplantae</taxon>
        <taxon>Streptophyta</taxon>
        <taxon>Embryophyta</taxon>
        <taxon>Tracheophyta</taxon>
        <taxon>Spermatophyta</taxon>
        <taxon>Magnoliopsida</taxon>
        <taxon>eudicotyledons</taxon>
        <taxon>Gunneridae</taxon>
        <taxon>Pentapetalae</taxon>
        <taxon>rosids</taxon>
        <taxon>fabids</taxon>
        <taxon>Malpighiales</taxon>
        <taxon>Salicaceae</taxon>
        <taxon>Saliceae</taxon>
        <taxon>Salix</taxon>
    </lineage>
</organism>
<gene>
    <name evidence="1" type="ORF">SVIM_LOCUS217294</name>
</gene>
<sequence length="91" mass="10498">MVNKFLSKIYLELNLLTNNPGSGVRWCILTPGTSPFSSLFYFLTSILKPSRVLPFSLNWWHDYLLGDQEGYESKQGNCIHKEWKQIIGETS</sequence>
<proteinExistence type="predicted"/>
<reference evidence="1" key="1">
    <citation type="submission" date="2019-03" db="EMBL/GenBank/DDBJ databases">
        <authorList>
            <person name="Mank J."/>
            <person name="Almeida P."/>
        </authorList>
    </citation>
    <scope>NUCLEOTIDE SEQUENCE</scope>
    <source>
        <strain evidence="1">78183</strain>
    </source>
</reference>
<accession>A0A6N2LEH2</accession>
<dbReference type="EMBL" id="CAADRP010001513">
    <property type="protein sequence ID" value="VFU39250.1"/>
    <property type="molecule type" value="Genomic_DNA"/>
</dbReference>
<dbReference type="AlphaFoldDB" id="A0A6N2LEH2"/>